<dbReference type="EMBL" id="QMBQ01000009">
    <property type="protein sequence ID" value="RAZ72911.1"/>
    <property type="molecule type" value="Genomic_DNA"/>
</dbReference>
<dbReference type="InterPro" id="IPR030678">
    <property type="entry name" value="Peptide/Ni-bd"/>
</dbReference>
<reference evidence="6 7" key="2">
    <citation type="submission" date="2018-07" db="EMBL/GenBank/DDBJ databases">
        <title>Diversity of Mesorhizobium strains in Brazil.</title>
        <authorList>
            <person name="Helene L.C.F."/>
            <person name="Dall'Agnol R."/>
            <person name="Delamuta J.R.M."/>
            <person name="Hungria M."/>
        </authorList>
    </citation>
    <scope>NUCLEOTIDE SEQUENCE [LARGE SCALE GENOMIC DNA]</scope>
    <source>
        <strain evidence="6 7">CNPSo 3140</strain>
    </source>
</reference>
<evidence type="ECO:0000256" key="4">
    <source>
        <dbReference type="SAM" id="SignalP"/>
    </source>
</evidence>
<proteinExistence type="inferred from homology"/>
<dbReference type="GO" id="GO:0030288">
    <property type="term" value="C:outer membrane-bounded periplasmic space"/>
    <property type="evidence" value="ECO:0007669"/>
    <property type="project" value="UniProtKB-ARBA"/>
</dbReference>
<comment type="caution">
    <text evidence="6">The sequence shown here is derived from an EMBL/GenBank/DDBJ whole genome shotgun (WGS) entry which is preliminary data.</text>
</comment>
<dbReference type="PROSITE" id="PS51318">
    <property type="entry name" value="TAT"/>
    <property type="match status" value="1"/>
</dbReference>
<gene>
    <name evidence="6" type="ORF">DPM35_26290</name>
</gene>
<evidence type="ECO:0000259" key="5">
    <source>
        <dbReference type="Pfam" id="PF00496"/>
    </source>
</evidence>
<dbReference type="InterPro" id="IPR000914">
    <property type="entry name" value="SBP_5_dom"/>
</dbReference>
<feature type="chain" id="PRO_5016235557" evidence="4">
    <location>
        <begin position="31"/>
        <end position="524"/>
    </location>
</feature>
<dbReference type="GO" id="GO:1904680">
    <property type="term" value="F:peptide transmembrane transporter activity"/>
    <property type="evidence" value="ECO:0007669"/>
    <property type="project" value="TreeGrafter"/>
</dbReference>
<dbReference type="Pfam" id="PF00496">
    <property type="entry name" value="SBP_bac_5"/>
    <property type="match status" value="1"/>
</dbReference>
<evidence type="ECO:0000256" key="3">
    <source>
        <dbReference type="ARBA" id="ARBA00022729"/>
    </source>
</evidence>
<dbReference type="InterPro" id="IPR006311">
    <property type="entry name" value="TAT_signal"/>
</dbReference>
<comment type="similarity">
    <text evidence="2">Belongs to the bacterial solute-binding protein 5 family.</text>
</comment>
<dbReference type="Proteomes" id="UP000251956">
    <property type="component" value="Unassembled WGS sequence"/>
</dbReference>
<feature type="domain" description="Solute-binding protein family 5" evidence="5">
    <location>
        <begin position="82"/>
        <end position="422"/>
    </location>
</feature>
<evidence type="ECO:0000313" key="6">
    <source>
        <dbReference type="EMBL" id="RAZ72911.1"/>
    </source>
</evidence>
<dbReference type="SUPFAM" id="SSF53850">
    <property type="entry name" value="Periplasmic binding protein-like II"/>
    <property type="match status" value="1"/>
</dbReference>
<organism evidence="6 7">
    <name type="scientific">Mesorhizobium atlanticum</name>
    <dbReference type="NCBI Taxonomy" id="2233532"/>
    <lineage>
        <taxon>Bacteria</taxon>
        <taxon>Pseudomonadati</taxon>
        <taxon>Pseudomonadota</taxon>
        <taxon>Alphaproteobacteria</taxon>
        <taxon>Hyphomicrobiales</taxon>
        <taxon>Phyllobacteriaceae</taxon>
        <taxon>Mesorhizobium</taxon>
    </lineage>
</organism>
<dbReference type="AlphaFoldDB" id="A0A330GN40"/>
<dbReference type="InterPro" id="IPR039424">
    <property type="entry name" value="SBP_5"/>
</dbReference>
<sequence length="524" mass="57961">MAELQMTRRQTIAGALASGLLAAMASRAWAAQAGTHPRLTIGMSGFPPAVEPALFNHTATRRVVPQIFDTLIAFDHGKGMALKPALAERWERLDGGALRLSLRKGVTFHDGSPFTAHDVAFSFSPDHLLGPGRSGRSIAMQTLDRVERVEVVDPYTIVIRAKGNDALLEQRLAAWASEIVGKRAFEAAGSWDKWSAAPVGTGPYRLVSQNLDVNIVLAPHDAYWGGKPPFGAIEYRIIPELAARVNGLLAGELDIITDVPPDQFGDIAARPELEIAGGAVQNVRYLAIDQTAPIFKDPRLRRALSVAIDRKLFVEALWENRVPVPNGFQLSSFGSGYIEDFPALAYDPDLARQLIKDAGYKGEPITYRLLNNYYTNQVSGAQAMVEMWRTAGLNVEIQMMENFSQIQRKPVNAIYDSSSTAIFLDHLGHAWREFGPNGTLPKQVGIWSNEEYFHLGARLQDVVDVEERRKIIRRMLTIIDRDDPPCVVLHASGQFYGKRRDVPWIPGQMLDLNFGPSNQAFARS</sequence>
<protein>
    <submittedName>
        <fullName evidence="6">Oligopeptide ABC transporter substrate-binding protein</fullName>
    </submittedName>
</protein>
<dbReference type="PIRSF" id="PIRSF002741">
    <property type="entry name" value="MppA"/>
    <property type="match status" value="1"/>
</dbReference>
<dbReference type="Gene3D" id="3.90.76.10">
    <property type="entry name" value="Dipeptide-binding Protein, Domain 1"/>
    <property type="match status" value="1"/>
</dbReference>
<dbReference type="GO" id="GO:0015833">
    <property type="term" value="P:peptide transport"/>
    <property type="evidence" value="ECO:0007669"/>
    <property type="project" value="TreeGrafter"/>
</dbReference>
<evidence type="ECO:0000256" key="1">
    <source>
        <dbReference type="ARBA" id="ARBA00004418"/>
    </source>
</evidence>
<feature type="signal peptide" evidence="4">
    <location>
        <begin position="1"/>
        <end position="30"/>
    </location>
</feature>
<dbReference type="PANTHER" id="PTHR30290:SF38">
    <property type="entry name" value="D,D-DIPEPTIDE-BINDING PERIPLASMIC PROTEIN DDPA-RELATED"/>
    <property type="match status" value="1"/>
</dbReference>
<dbReference type="Gene3D" id="3.40.190.10">
    <property type="entry name" value="Periplasmic binding protein-like II"/>
    <property type="match status" value="1"/>
</dbReference>
<dbReference type="GO" id="GO:0043190">
    <property type="term" value="C:ATP-binding cassette (ABC) transporter complex"/>
    <property type="evidence" value="ECO:0007669"/>
    <property type="project" value="InterPro"/>
</dbReference>
<evidence type="ECO:0000313" key="7">
    <source>
        <dbReference type="Proteomes" id="UP000251956"/>
    </source>
</evidence>
<name>A0A330GN40_9HYPH</name>
<dbReference type="OrthoDB" id="9803988at2"/>
<reference evidence="7" key="1">
    <citation type="submission" date="2018-06" db="EMBL/GenBank/DDBJ databases">
        <authorList>
            <person name="Helene L.C."/>
            <person name="Dall'Agnol R."/>
            <person name="Delamuta J.R."/>
            <person name="Hungria M."/>
        </authorList>
    </citation>
    <scope>NUCLEOTIDE SEQUENCE [LARGE SCALE GENOMIC DNA]</scope>
    <source>
        <strain evidence="7">CNPSo 3140</strain>
    </source>
</reference>
<accession>A0A330GN40</accession>
<evidence type="ECO:0000256" key="2">
    <source>
        <dbReference type="ARBA" id="ARBA00005695"/>
    </source>
</evidence>
<keyword evidence="7" id="KW-1185">Reference proteome</keyword>
<dbReference type="PANTHER" id="PTHR30290">
    <property type="entry name" value="PERIPLASMIC BINDING COMPONENT OF ABC TRANSPORTER"/>
    <property type="match status" value="1"/>
</dbReference>
<comment type="subcellular location">
    <subcellularLocation>
        <location evidence="1">Periplasm</location>
    </subcellularLocation>
</comment>
<dbReference type="Gene3D" id="3.10.105.10">
    <property type="entry name" value="Dipeptide-binding Protein, Domain 3"/>
    <property type="match status" value="1"/>
</dbReference>
<keyword evidence="3 4" id="KW-0732">Signal</keyword>
<dbReference type="RefSeq" id="WP_112130117.1">
    <property type="nucleotide sequence ID" value="NZ_QMBQ01000009.1"/>
</dbReference>